<sequence length="264" mass="31327">MKSKQLLNYYKKLIHNNIKQDYLSAYLEKPYVEEYKLIALNTVTPDHTQKDEYIVSTMIVQMALNTHDQISKTIPRRDKHLMKKQQLTVLAGDFYSGIYYHLLAKAKDISFVRILAKGINELTQQKAMVFYKEYDQLETFLSEYEKIETVLLKKVAIYFDVEQGIEYLCKWTIYKKLQLEWWSLKNGQNTSFQQLLLHNVVSNHSMSDIENAILAMLDQTRKKLRSFHEVLPPQFDELKQEFQKEMRKDNFLHINSVLEEGLSK</sequence>
<gene>
    <name evidence="1" type="ORF">ACFOY7_14855</name>
</gene>
<name>A0ABV8WXL5_9BACI</name>
<dbReference type="InterPro" id="IPR009920">
    <property type="entry name" value="HEPPP_synth_su1"/>
</dbReference>
<proteinExistence type="predicted"/>
<dbReference type="Gene3D" id="1.20.120.1450">
    <property type="match status" value="1"/>
</dbReference>
<evidence type="ECO:0000313" key="1">
    <source>
        <dbReference type="EMBL" id="MFC4404347.1"/>
    </source>
</evidence>
<reference evidence="2" key="1">
    <citation type="journal article" date="2019" name="Int. J. Syst. Evol. Microbiol.">
        <title>The Global Catalogue of Microorganisms (GCM) 10K type strain sequencing project: providing services to taxonomists for standard genome sequencing and annotation.</title>
        <authorList>
            <consortium name="The Broad Institute Genomics Platform"/>
            <consortium name="The Broad Institute Genome Sequencing Center for Infectious Disease"/>
            <person name="Wu L."/>
            <person name="Ma J."/>
        </authorList>
    </citation>
    <scope>NUCLEOTIDE SEQUENCE [LARGE SCALE GENOMIC DNA]</scope>
    <source>
        <strain evidence="2">CCUG 37865</strain>
    </source>
</reference>
<keyword evidence="2" id="KW-1185">Reference proteome</keyword>
<accession>A0ABV8WXL5</accession>
<dbReference type="EMBL" id="JBHSDT010000008">
    <property type="protein sequence ID" value="MFC4404347.1"/>
    <property type="molecule type" value="Genomic_DNA"/>
</dbReference>
<protein>
    <submittedName>
        <fullName evidence="1">Heptaprenyl diphosphate synthase component 1</fullName>
    </submittedName>
</protein>
<organism evidence="1 2">
    <name type="scientific">Gracilibacillus xinjiangensis</name>
    <dbReference type="NCBI Taxonomy" id="1193282"/>
    <lineage>
        <taxon>Bacteria</taxon>
        <taxon>Bacillati</taxon>
        <taxon>Bacillota</taxon>
        <taxon>Bacilli</taxon>
        <taxon>Bacillales</taxon>
        <taxon>Bacillaceae</taxon>
        <taxon>Gracilibacillus</taxon>
    </lineage>
</organism>
<dbReference type="RefSeq" id="WP_390252906.1">
    <property type="nucleotide sequence ID" value="NZ_JBHSDT010000008.1"/>
</dbReference>
<evidence type="ECO:0000313" key="2">
    <source>
        <dbReference type="Proteomes" id="UP001595882"/>
    </source>
</evidence>
<dbReference type="Pfam" id="PF07307">
    <property type="entry name" value="HEPPP_synt_1"/>
    <property type="match status" value="1"/>
</dbReference>
<comment type="caution">
    <text evidence="1">The sequence shown here is derived from an EMBL/GenBank/DDBJ whole genome shotgun (WGS) entry which is preliminary data.</text>
</comment>
<dbReference type="Proteomes" id="UP001595882">
    <property type="component" value="Unassembled WGS sequence"/>
</dbReference>